<comment type="caution">
    <text evidence="1">The sequence shown here is derived from an EMBL/GenBank/DDBJ whole genome shotgun (WGS) entry which is preliminary data.</text>
</comment>
<evidence type="ECO:0000313" key="2">
    <source>
        <dbReference type="Proteomes" id="UP001232992"/>
    </source>
</evidence>
<protein>
    <submittedName>
        <fullName evidence="1">SIMPL domain-containing protein</fullName>
    </submittedName>
</protein>
<dbReference type="Pfam" id="PF04402">
    <property type="entry name" value="SIMPL"/>
    <property type="match status" value="1"/>
</dbReference>
<dbReference type="InterPro" id="IPR052022">
    <property type="entry name" value="26kDa_periplasmic_antigen"/>
</dbReference>
<keyword evidence="2" id="KW-1185">Reference proteome</keyword>
<proteinExistence type="predicted"/>
<dbReference type="PANTHER" id="PTHR34387">
    <property type="entry name" value="SLR1258 PROTEIN"/>
    <property type="match status" value="1"/>
</dbReference>
<dbReference type="RefSeq" id="WP_283759680.1">
    <property type="nucleotide sequence ID" value="NZ_JAQOSQ010000024.1"/>
</dbReference>
<organism evidence="1 2">
    <name type="scientific">Roseofilum casamattae BLCC-M143</name>
    <dbReference type="NCBI Taxonomy" id="3022442"/>
    <lineage>
        <taxon>Bacteria</taxon>
        <taxon>Bacillati</taxon>
        <taxon>Cyanobacteriota</taxon>
        <taxon>Cyanophyceae</taxon>
        <taxon>Desertifilales</taxon>
        <taxon>Desertifilaceae</taxon>
        <taxon>Roseofilum</taxon>
        <taxon>Roseofilum casamattae</taxon>
    </lineage>
</organism>
<reference evidence="1 2" key="1">
    <citation type="submission" date="2023-01" db="EMBL/GenBank/DDBJ databases">
        <title>Novel diversity within Roseofilum (Cyanobacteria; Desertifilaceae) from marine benthic mats with descriptions of four novel species.</title>
        <authorList>
            <person name="Wang Y."/>
            <person name="Berthold D.E."/>
            <person name="Hu J."/>
            <person name="Lefler F.W."/>
            <person name="Laughinghouse H.D. IV."/>
        </authorList>
    </citation>
    <scope>NUCLEOTIDE SEQUENCE [LARGE SCALE GENOMIC DNA]</scope>
    <source>
        <strain evidence="1 2">BLCC-M143</strain>
    </source>
</reference>
<gene>
    <name evidence="1" type="ORF">PMH09_17720</name>
</gene>
<dbReference type="EMBL" id="JAQOSQ010000024">
    <property type="protein sequence ID" value="MDJ1185028.1"/>
    <property type="molecule type" value="Genomic_DNA"/>
</dbReference>
<dbReference type="Gene3D" id="3.30.70.2970">
    <property type="entry name" value="Protein of unknown function (DUF541), domain 2"/>
    <property type="match status" value="1"/>
</dbReference>
<sequence>MSRDRSPQTPSTLTRRWRQLSMLPLALAAIGLAVPIVSIQPTEPVSAAEHQQVLQTLTVTGQGIERISTTLTSVRLGVEVQGKTAGDVQAKVARQSSAVVTLLQQNNVEKLQTTGIRLTPNYTYNDRVQRLVGYTGTNTVSFRLPTSQVGSLIDRAVQAGATRIDGISFTATDEAIEQAKQAALRQATANAQKQAQTVLDSLNLTSRAIVSIQIGHASAPPPFVARQAAPEVSDIAISTPVIGGEQEVRASVTLQIRY</sequence>
<dbReference type="Gene3D" id="3.30.110.170">
    <property type="entry name" value="Protein of unknown function (DUF541), domain 1"/>
    <property type="match status" value="1"/>
</dbReference>
<evidence type="ECO:0000313" key="1">
    <source>
        <dbReference type="EMBL" id="MDJ1185028.1"/>
    </source>
</evidence>
<dbReference type="Proteomes" id="UP001232992">
    <property type="component" value="Unassembled WGS sequence"/>
</dbReference>
<dbReference type="InterPro" id="IPR007497">
    <property type="entry name" value="SIMPL/DUF541"/>
</dbReference>
<accession>A0ABT7C0P8</accession>
<dbReference type="PANTHER" id="PTHR34387:SF1">
    <property type="entry name" value="PERIPLASMIC IMMUNOGENIC PROTEIN"/>
    <property type="match status" value="1"/>
</dbReference>
<name>A0ABT7C0P8_9CYAN</name>